<evidence type="ECO:0000313" key="1">
    <source>
        <dbReference type="EMBL" id="ACY17089.1"/>
    </source>
</evidence>
<dbReference type="KEGG" id="hoh:Hoch_4598"/>
<protein>
    <submittedName>
        <fullName evidence="1">Uncharacterized protein</fullName>
    </submittedName>
</protein>
<keyword evidence="2" id="KW-1185">Reference proteome</keyword>
<evidence type="ECO:0000313" key="2">
    <source>
        <dbReference type="Proteomes" id="UP000001880"/>
    </source>
</evidence>
<gene>
    <name evidence="1" type="ordered locus">Hoch_4598</name>
</gene>
<dbReference type="AlphaFoldDB" id="D0LQ52"/>
<reference evidence="1 2" key="1">
    <citation type="journal article" date="2010" name="Stand. Genomic Sci.">
        <title>Complete genome sequence of Haliangium ochraceum type strain (SMP-2).</title>
        <authorList>
            <consortium name="US DOE Joint Genome Institute (JGI-PGF)"/>
            <person name="Ivanova N."/>
            <person name="Daum C."/>
            <person name="Lang E."/>
            <person name="Abt B."/>
            <person name="Kopitz M."/>
            <person name="Saunders E."/>
            <person name="Lapidus A."/>
            <person name="Lucas S."/>
            <person name="Glavina Del Rio T."/>
            <person name="Nolan M."/>
            <person name="Tice H."/>
            <person name="Copeland A."/>
            <person name="Cheng J.F."/>
            <person name="Chen F."/>
            <person name="Bruce D."/>
            <person name="Goodwin L."/>
            <person name="Pitluck S."/>
            <person name="Mavromatis K."/>
            <person name="Pati A."/>
            <person name="Mikhailova N."/>
            <person name="Chen A."/>
            <person name="Palaniappan K."/>
            <person name="Land M."/>
            <person name="Hauser L."/>
            <person name="Chang Y.J."/>
            <person name="Jeffries C.D."/>
            <person name="Detter J.C."/>
            <person name="Brettin T."/>
            <person name="Rohde M."/>
            <person name="Goker M."/>
            <person name="Bristow J."/>
            <person name="Markowitz V."/>
            <person name="Eisen J.A."/>
            <person name="Hugenholtz P."/>
            <person name="Kyrpides N.C."/>
            <person name="Klenk H.P."/>
        </authorList>
    </citation>
    <scope>NUCLEOTIDE SEQUENCE [LARGE SCALE GENOMIC DNA]</scope>
    <source>
        <strain evidence="2">DSM 14365 / CIP 107738 / JCM 11303 / AJ 13395 / SMP-2</strain>
    </source>
</reference>
<dbReference type="EMBL" id="CP001804">
    <property type="protein sequence ID" value="ACY17089.1"/>
    <property type="molecule type" value="Genomic_DNA"/>
</dbReference>
<organism evidence="1 2">
    <name type="scientific">Haliangium ochraceum (strain DSM 14365 / JCM 11303 / SMP-2)</name>
    <dbReference type="NCBI Taxonomy" id="502025"/>
    <lineage>
        <taxon>Bacteria</taxon>
        <taxon>Pseudomonadati</taxon>
        <taxon>Myxococcota</taxon>
        <taxon>Polyangia</taxon>
        <taxon>Haliangiales</taxon>
        <taxon>Kofleriaceae</taxon>
        <taxon>Haliangium</taxon>
    </lineage>
</organism>
<name>D0LQ52_HALO1</name>
<accession>D0LQ52</accession>
<dbReference type="HOGENOM" id="CLU_2023482_0_0_7"/>
<dbReference type="Proteomes" id="UP000001880">
    <property type="component" value="Chromosome"/>
</dbReference>
<sequence>MVAACSFGDGTVASCATSLTGSFESTGTNDQAYEGLVAAQLEYLEDTDAWQIEGYFYPESIGDTEAAPVRLRAYVEEDGTVTPVAGSHALSGSVDLDTCAIEDGVAMFTNFYGTGSFELSPP</sequence>
<proteinExistence type="predicted"/>